<organism evidence="3 4">
    <name type="scientific">Catenovulum maritimum</name>
    <dbReference type="NCBI Taxonomy" id="1513271"/>
    <lineage>
        <taxon>Bacteria</taxon>
        <taxon>Pseudomonadati</taxon>
        <taxon>Pseudomonadota</taxon>
        <taxon>Gammaproteobacteria</taxon>
        <taxon>Alteromonadales</taxon>
        <taxon>Alteromonadaceae</taxon>
        <taxon>Catenovulum</taxon>
    </lineage>
</organism>
<dbReference type="AlphaFoldDB" id="A0A0J8JIL2"/>
<feature type="transmembrane region" description="Helical" evidence="1">
    <location>
        <begin position="82"/>
        <end position="106"/>
    </location>
</feature>
<reference evidence="3 4" key="1">
    <citation type="submission" date="2015-04" db="EMBL/GenBank/DDBJ databases">
        <title>Draft Genome Sequence of the Novel Agar-Digesting Marine Bacterium Q1.</title>
        <authorList>
            <person name="Li Y."/>
            <person name="Li D."/>
            <person name="Chen G."/>
            <person name="Du Z."/>
        </authorList>
    </citation>
    <scope>NUCLEOTIDE SEQUENCE [LARGE SCALE GENOMIC DNA]</scope>
    <source>
        <strain evidence="3 4">Q1</strain>
    </source>
</reference>
<dbReference type="EMBL" id="LAZL01000027">
    <property type="protein sequence ID" value="KMT64296.1"/>
    <property type="molecule type" value="Genomic_DNA"/>
</dbReference>
<feature type="domain" description="SnoaL-like" evidence="2">
    <location>
        <begin position="184"/>
        <end position="284"/>
    </location>
</feature>
<comment type="caution">
    <text evidence="3">The sequence shown here is derived from an EMBL/GenBank/DDBJ whole genome shotgun (WGS) entry which is preliminary data.</text>
</comment>
<keyword evidence="4" id="KW-1185">Reference proteome</keyword>
<dbReference type="Gene3D" id="3.10.450.50">
    <property type="match status" value="1"/>
</dbReference>
<dbReference type="Pfam" id="PF12680">
    <property type="entry name" value="SnoaL_2"/>
    <property type="match status" value="1"/>
</dbReference>
<keyword evidence="1" id="KW-0812">Transmembrane</keyword>
<dbReference type="InterPro" id="IPR032710">
    <property type="entry name" value="NTF2-like_dom_sf"/>
</dbReference>
<evidence type="ECO:0000259" key="2">
    <source>
        <dbReference type="Pfam" id="PF12680"/>
    </source>
</evidence>
<keyword evidence="1" id="KW-1133">Transmembrane helix</keyword>
<dbReference type="SUPFAM" id="SSF54427">
    <property type="entry name" value="NTF2-like"/>
    <property type="match status" value="1"/>
</dbReference>
<dbReference type="RefSeq" id="WP_048694241.1">
    <property type="nucleotide sequence ID" value="NZ_KQ130499.1"/>
</dbReference>
<protein>
    <recommendedName>
        <fullName evidence="2">SnoaL-like domain-containing protein</fullName>
    </recommendedName>
</protein>
<keyword evidence="1" id="KW-0472">Membrane</keyword>
<feature type="transmembrane region" description="Helical" evidence="1">
    <location>
        <begin position="118"/>
        <end position="136"/>
    </location>
</feature>
<dbReference type="InterPro" id="IPR037401">
    <property type="entry name" value="SnoaL-like"/>
</dbReference>
<accession>A0A0J8JIL2</accession>
<feature type="transmembrane region" description="Helical" evidence="1">
    <location>
        <begin position="36"/>
        <end position="62"/>
    </location>
</feature>
<name>A0A0J8JIL2_9ALTE</name>
<dbReference type="Proteomes" id="UP000037600">
    <property type="component" value="Unassembled WGS sequence"/>
</dbReference>
<feature type="transmembrane region" description="Helical" evidence="1">
    <location>
        <begin position="148"/>
        <end position="166"/>
    </location>
</feature>
<evidence type="ECO:0000313" key="4">
    <source>
        <dbReference type="Proteomes" id="UP000037600"/>
    </source>
</evidence>
<evidence type="ECO:0000256" key="1">
    <source>
        <dbReference type="SAM" id="Phobius"/>
    </source>
</evidence>
<sequence>MLLYIHVLFSALWLGTAATLPFWGNRANRADHLHTVLGIIDTVFVLKCVFIMGGLITTITTGLLLANQYQFYLLQPWLNPSWLFWAEVITLVIFINSWLIFYFLVVGRKGKRSLMRRVPAIGYSNIALIGLVYFLMVTKPEASQTLKLVGISCAIILLLNLVNLVVKLKKWHRIKQMSAAEFAEYYFSLLNAEKMTDLLKLFRDDAVFNDPFATSEIKGILNIEQFFQKLGDQFDEIKICPEQVDGDSDRVEILWCAIGKTQNGQIMPALRGSNIMQRSQGLICQVDIDFDLNDLPNVQRVSLS</sequence>
<evidence type="ECO:0000313" key="3">
    <source>
        <dbReference type="EMBL" id="KMT64296.1"/>
    </source>
</evidence>
<proteinExistence type="predicted"/>
<gene>
    <name evidence="3" type="ORF">XM47_14970</name>
</gene>
<feature type="transmembrane region" description="Helical" evidence="1">
    <location>
        <begin position="6"/>
        <end position="24"/>
    </location>
</feature>
<dbReference type="OrthoDB" id="9823302at2"/>